<sequence length="33" mass="3959">MIITSREEILNSMDYQTWFQKNISTLNNVELLL</sequence>
<proteinExistence type="predicted"/>
<dbReference type="Proteomes" id="UP000688137">
    <property type="component" value="Unassembled WGS sequence"/>
</dbReference>
<evidence type="ECO:0000313" key="1">
    <source>
        <dbReference type="EMBL" id="CAD8094350.1"/>
    </source>
</evidence>
<dbReference type="EMBL" id="CAJJDM010000098">
    <property type="protein sequence ID" value="CAD8094350.1"/>
    <property type="molecule type" value="Genomic_DNA"/>
</dbReference>
<name>A0A8S1NQS0_PARPR</name>
<protein>
    <submittedName>
        <fullName evidence="1">Uncharacterized protein</fullName>
    </submittedName>
</protein>
<keyword evidence="2" id="KW-1185">Reference proteome</keyword>
<comment type="caution">
    <text evidence="1">The sequence shown here is derived from an EMBL/GenBank/DDBJ whole genome shotgun (WGS) entry which is preliminary data.</text>
</comment>
<accession>A0A8S1NQS0</accession>
<dbReference type="AlphaFoldDB" id="A0A8S1NQS0"/>
<gene>
    <name evidence="1" type="ORF">PPRIM_AZ9-3.1.T0950132</name>
</gene>
<organism evidence="1 2">
    <name type="scientific">Paramecium primaurelia</name>
    <dbReference type="NCBI Taxonomy" id="5886"/>
    <lineage>
        <taxon>Eukaryota</taxon>
        <taxon>Sar</taxon>
        <taxon>Alveolata</taxon>
        <taxon>Ciliophora</taxon>
        <taxon>Intramacronucleata</taxon>
        <taxon>Oligohymenophorea</taxon>
        <taxon>Peniculida</taxon>
        <taxon>Parameciidae</taxon>
        <taxon>Paramecium</taxon>
    </lineage>
</organism>
<evidence type="ECO:0000313" key="2">
    <source>
        <dbReference type="Proteomes" id="UP000688137"/>
    </source>
</evidence>
<reference evidence="1" key="1">
    <citation type="submission" date="2021-01" db="EMBL/GenBank/DDBJ databases">
        <authorList>
            <consortium name="Genoscope - CEA"/>
            <person name="William W."/>
        </authorList>
    </citation>
    <scope>NUCLEOTIDE SEQUENCE</scope>
</reference>